<reference evidence="1 2" key="1">
    <citation type="journal article" date="2016" name="Front. Microbiol.">
        <title>Genomic Resource of Rice Seed Associated Bacteria.</title>
        <authorList>
            <person name="Midha S."/>
            <person name="Bansal K."/>
            <person name="Sharma S."/>
            <person name="Kumar N."/>
            <person name="Patil P.P."/>
            <person name="Chaudhry V."/>
            <person name="Patil P.B."/>
        </authorList>
    </citation>
    <scope>NUCLEOTIDE SEQUENCE [LARGE SCALE GENOMIC DNA]</scope>
    <source>
        <strain evidence="1 2">NS319</strain>
    </source>
</reference>
<evidence type="ECO:0000313" key="2">
    <source>
        <dbReference type="Proteomes" id="UP000072867"/>
    </source>
</evidence>
<organism evidence="1 2">
    <name type="scientific">Sphingomonas sanguinis</name>
    <dbReference type="NCBI Taxonomy" id="33051"/>
    <lineage>
        <taxon>Bacteria</taxon>
        <taxon>Pseudomonadati</taxon>
        <taxon>Pseudomonadota</taxon>
        <taxon>Alphaproteobacteria</taxon>
        <taxon>Sphingomonadales</taxon>
        <taxon>Sphingomonadaceae</taxon>
        <taxon>Sphingomonas</taxon>
    </lineage>
</organism>
<evidence type="ECO:0000313" key="1">
    <source>
        <dbReference type="EMBL" id="KTT68252.1"/>
    </source>
</evidence>
<comment type="caution">
    <text evidence="1">The sequence shown here is derived from an EMBL/GenBank/DDBJ whole genome shotgun (WGS) entry which is preliminary data.</text>
</comment>
<proteinExistence type="predicted"/>
<name>A0A147HTP8_9SPHN</name>
<gene>
    <name evidence="1" type="ORF">NS319_14805</name>
</gene>
<dbReference type="AlphaFoldDB" id="A0A147HTP8"/>
<accession>A0A147HTP8</accession>
<dbReference type="Proteomes" id="UP000072867">
    <property type="component" value="Unassembled WGS sequence"/>
</dbReference>
<dbReference type="EMBL" id="LDTD01000117">
    <property type="protein sequence ID" value="KTT68252.1"/>
    <property type="molecule type" value="Genomic_DNA"/>
</dbReference>
<dbReference type="RefSeq" id="WP_058734291.1">
    <property type="nucleotide sequence ID" value="NZ_LDTD01000117.1"/>
</dbReference>
<dbReference type="PATRIC" id="fig|33051.3.peg.373"/>
<sequence length="78" mass="9329">MTPGALHQARRRDRRITALERRFSLTPAERRELQHLTEARDHMWRRLMSRIDRHTAALRRLETYADEIGLRGAIPRSK</sequence>
<protein>
    <submittedName>
        <fullName evidence="1">Uncharacterized protein</fullName>
    </submittedName>
</protein>